<feature type="compositionally biased region" description="Polar residues" evidence="2">
    <location>
        <begin position="180"/>
        <end position="189"/>
    </location>
</feature>
<gene>
    <name evidence="4" type="ORF">WJX73_004841</name>
</gene>
<dbReference type="PROSITE" id="PS50102">
    <property type="entry name" value="RRM"/>
    <property type="match status" value="1"/>
</dbReference>
<protein>
    <recommendedName>
        <fullName evidence="3">RRM domain-containing protein</fullName>
    </recommendedName>
</protein>
<evidence type="ECO:0000256" key="1">
    <source>
        <dbReference type="PROSITE-ProRule" id="PRU00176"/>
    </source>
</evidence>
<accession>A0AAW1NUQ5</accession>
<dbReference type="InterPro" id="IPR000504">
    <property type="entry name" value="RRM_dom"/>
</dbReference>
<name>A0AAW1NUQ5_9CHLO</name>
<keyword evidence="5" id="KW-1185">Reference proteome</keyword>
<dbReference type="SMART" id="SM00360">
    <property type="entry name" value="RRM"/>
    <property type="match status" value="1"/>
</dbReference>
<feature type="region of interest" description="Disordered" evidence="2">
    <location>
        <begin position="159"/>
        <end position="352"/>
    </location>
</feature>
<evidence type="ECO:0000256" key="2">
    <source>
        <dbReference type="SAM" id="MobiDB-lite"/>
    </source>
</evidence>
<feature type="region of interest" description="Disordered" evidence="2">
    <location>
        <begin position="441"/>
        <end position="461"/>
    </location>
</feature>
<dbReference type="SUPFAM" id="SSF54928">
    <property type="entry name" value="RNA-binding domain, RBD"/>
    <property type="match status" value="1"/>
</dbReference>
<dbReference type="GO" id="GO:0003723">
    <property type="term" value="F:RNA binding"/>
    <property type="evidence" value="ECO:0007669"/>
    <property type="project" value="UniProtKB-UniRule"/>
</dbReference>
<dbReference type="AlphaFoldDB" id="A0AAW1NUQ5"/>
<organism evidence="4 5">
    <name type="scientific">Symbiochloris irregularis</name>
    <dbReference type="NCBI Taxonomy" id="706552"/>
    <lineage>
        <taxon>Eukaryota</taxon>
        <taxon>Viridiplantae</taxon>
        <taxon>Chlorophyta</taxon>
        <taxon>core chlorophytes</taxon>
        <taxon>Trebouxiophyceae</taxon>
        <taxon>Trebouxiales</taxon>
        <taxon>Trebouxiaceae</taxon>
        <taxon>Symbiochloris</taxon>
    </lineage>
</organism>
<feature type="region of interest" description="Disordered" evidence="2">
    <location>
        <begin position="112"/>
        <end position="142"/>
    </location>
</feature>
<feature type="compositionally biased region" description="Low complexity" evidence="2">
    <location>
        <begin position="112"/>
        <end position="123"/>
    </location>
</feature>
<dbReference type="InterPro" id="IPR035979">
    <property type="entry name" value="RBD_domain_sf"/>
</dbReference>
<dbReference type="InterPro" id="IPR012677">
    <property type="entry name" value="Nucleotide-bd_a/b_plait_sf"/>
</dbReference>
<sequence length="461" mass="49821">MNVLQQGSQVLTGLQNLLEGLVEGQRVRDEQDAQHRSAAAAWAQERGELQKALQDRDTMITGLHQELMQSQQKAAESERAHRQVEGQIKEHALQTSQAIRACELLQMQLASASSGSSQQQPSAGHDMRLGHQGSGSLPQQQPQALQNFVQTAINTLHAAAPGQHMGPGGPLPQNGMPHQPQFSLTQANGHAQHPGSFGFSAMTNPSQPLPPQTPHPGSGMYQDTAGVATDPRRRPPTSAPPPMGPPPGDLKRKLDPHQLQAGPPPKHLAPGQGNQPNSPWLMNPQQQPLQQVQPNAAMQFQHQPQPPQHPPNMQMQPQQHPNMQMQPPSMHMRPAPPAMQAATPPVYNPNHAIINQDNSRTIAQPRPPPVSPAVRQVYLSNLPYSMDNAGLHELASSTQGGAAAVVRVEIDRRPDGKSKGTGHVVFADRRMAEQAVKDLHRRATGGAGGRTVNASFDRLTN</sequence>
<feature type="compositionally biased region" description="Low complexity" evidence="2">
    <location>
        <begin position="284"/>
        <end position="303"/>
    </location>
</feature>
<comment type="caution">
    <text evidence="4">The sequence shown here is derived from an EMBL/GenBank/DDBJ whole genome shotgun (WGS) entry which is preliminary data.</text>
</comment>
<dbReference type="Proteomes" id="UP001465755">
    <property type="component" value="Unassembled WGS sequence"/>
</dbReference>
<dbReference type="Gene3D" id="3.30.70.330">
    <property type="match status" value="1"/>
</dbReference>
<evidence type="ECO:0000313" key="4">
    <source>
        <dbReference type="EMBL" id="KAK9794390.1"/>
    </source>
</evidence>
<feature type="compositionally biased region" description="Low complexity" evidence="2">
    <location>
        <begin position="311"/>
        <end position="345"/>
    </location>
</feature>
<evidence type="ECO:0000259" key="3">
    <source>
        <dbReference type="PROSITE" id="PS50102"/>
    </source>
</evidence>
<evidence type="ECO:0000313" key="5">
    <source>
        <dbReference type="Proteomes" id="UP001465755"/>
    </source>
</evidence>
<feature type="domain" description="RRM" evidence="3">
    <location>
        <begin position="375"/>
        <end position="459"/>
    </location>
</feature>
<feature type="compositionally biased region" description="Pro residues" evidence="2">
    <location>
        <begin position="237"/>
        <end position="248"/>
    </location>
</feature>
<keyword evidence="1" id="KW-0694">RNA-binding</keyword>
<feature type="compositionally biased region" description="Polar residues" evidence="2">
    <location>
        <begin position="452"/>
        <end position="461"/>
    </location>
</feature>
<dbReference type="Pfam" id="PF00076">
    <property type="entry name" value="RRM_1"/>
    <property type="match status" value="1"/>
</dbReference>
<reference evidence="4 5" key="1">
    <citation type="journal article" date="2024" name="Nat. Commun.">
        <title>Phylogenomics reveals the evolutionary origins of lichenization in chlorophyte algae.</title>
        <authorList>
            <person name="Puginier C."/>
            <person name="Libourel C."/>
            <person name="Otte J."/>
            <person name="Skaloud P."/>
            <person name="Haon M."/>
            <person name="Grisel S."/>
            <person name="Petersen M."/>
            <person name="Berrin J.G."/>
            <person name="Delaux P.M."/>
            <person name="Dal Grande F."/>
            <person name="Keller J."/>
        </authorList>
    </citation>
    <scope>NUCLEOTIDE SEQUENCE [LARGE SCALE GENOMIC DNA]</scope>
    <source>
        <strain evidence="4 5">SAG 2036</strain>
    </source>
</reference>
<dbReference type="EMBL" id="JALJOQ010000138">
    <property type="protein sequence ID" value="KAK9794390.1"/>
    <property type="molecule type" value="Genomic_DNA"/>
</dbReference>
<dbReference type="CDD" id="cd00590">
    <property type="entry name" value="RRM_SF"/>
    <property type="match status" value="1"/>
</dbReference>
<proteinExistence type="predicted"/>